<dbReference type="AlphaFoldDB" id="A0A0E3WHC7"/>
<evidence type="ECO:0000313" key="4">
    <source>
        <dbReference type="EMBL" id="CQR55058.1"/>
    </source>
</evidence>
<dbReference type="GO" id="GO:0042732">
    <property type="term" value="P:D-xylose metabolic process"/>
    <property type="evidence" value="ECO:0007669"/>
    <property type="project" value="UniProtKB-KW"/>
</dbReference>
<dbReference type="PANTHER" id="PTHR18964">
    <property type="entry name" value="ROK (REPRESSOR, ORF, KINASE) FAMILY"/>
    <property type="match status" value="1"/>
</dbReference>
<reference evidence="5" key="1">
    <citation type="submission" date="2015-03" db="EMBL/GenBank/DDBJ databases">
        <authorList>
            <person name="Wibberg D."/>
        </authorList>
    </citation>
    <scope>NUCLEOTIDE SEQUENCE [LARGE SCALE GENOMIC DNA]</scope>
</reference>
<dbReference type="STRING" id="483937.AMQ84_11125"/>
<dbReference type="PATRIC" id="fig|1073571.4.peg.2830"/>
<dbReference type="KEGG" id="pri:PRIO_2654"/>
<dbReference type="InterPro" id="IPR043129">
    <property type="entry name" value="ATPase_NBD"/>
</dbReference>
<dbReference type="CDD" id="cd23763">
    <property type="entry name" value="ASKHA_ATPase_ROK"/>
    <property type="match status" value="1"/>
</dbReference>
<dbReference type="Proteomes" id="UP000033163">
    <property type="component" value="Chromosome I"/>
</dbReference>
<keyword evidence="3" id="KW-0119">Carbohydrate metabolism</keyword>
<evidence type="ECO:0000256" key="2">
    <source>
        <dbReference type="ARBA" id="ARBA00006479"/>
    </source>
</evidence>
<organism evidence="4 5">
    <name type="scientific">Paenibacillus riograndensis SBR5</name>
    <dbReference type="NCBI Taxonomy" id="1073571"/>
    <lineage>
        <taxon>Bacteria</taxon>
        <taxon>Bacillati</taxon>
        <taxon>Bacillota</taxon>
        <taxon>Bacilli</taxon>
        <taxon>Bacillales</taxon>
        <taxon>Paenibacillaceae</taxon>
        <taxon>Paenibacillus</taxon>
        <taxon>Paenibacillus sonchi group</taxon>
    </lineage>
</organism>
<comment type="similarity">
    <text evidence="2">Belongs to the ROK (NagC/XylR) family.</text>
</comment>
<comment type="function">
    <text evidence="1">Transcriptional repressor of xylose-utilizing enzymes.</text>
</comment>
<dbReference type="HOGENOM" id="CLU_067512_0_0_9"/>
<dbReference type="Gene3D" id="1.10.10.10">
    <property type="entry name" value="Winged helix-like DNA-binding domain superfamily/Winged helix DNA-binding domain"/>
    <property type="match status" value="1"/>
</dbReference>
<gene>
    <name evidence="4" type="ORF">PRIO_2654</name>
</gene>
<proteinExistence type="inferred from homology"/>
<evidence type="ECO:0000256" key="1">
    <source>
        <dbReference type="ARBA" id="ARBA00002486"/>
    </source>
</evidence>
<evidence type="ECO:0000256" key="3">
    <source>
        <dbReference type="ARBA" id="ARBA00022629"/>
    </source>
</evidence>
<sequence length="343" mass="38187">MSPIANNTMRVKKMNQELVRQTLKANRKATKAAVAKFTGLSLGTCGSILNELLAAGEVLELETEESNGGRPAKVYQYNMDFAFIACIIIKAGLKKHSIEFTVANLAGEVVEKGREEYMPLDFTAIDQITGRLVAHYPKIQAIGFGVPGAVNQGIMNISDIEELIDVEIEALIREKYGVEVILENDMNLTVYGFYHKQEYEEEKSVAVATFIEGCFPGSGMMVNGHIHRGNSNFAGEISFLPYGMSRAEQFQRLHDRNTFHSTAAHAVSSLIAVMNPEMIALTGSLVQPADTALIRQECLKDIPEMHMPQLMLLKHPEEDYIHGLIRMTLESLSYSYQLVEKRI</sequence>
<evidence type="ECO:0000313" key="5">
    <source>
        <dbReference type="Proteomes" id="UP000033163"/>
    </source>
</evidence>
<name>A0A0E3WHC7_9BACL</name>
<dbReference type="InterPro" id="IPR036388">
    <property type="entry name" value="WH-like_DNA-bd_sf"/>
</dbReference>
<dbReference type="SUPFAM" id="SSF53067">
    <property type="entry name" value="Actin-like ATPase domain"/>
    <property type="match status" value="1"/>
</dbReference>
<dbReference type="SUPFAM" id="SSF46785">
    <property type="entry name" value="Winged helix' DNA-binding domain"/>
    <property type="match status" value="1"/>
</dbReference>
<accession>A0A0E3WHC7</accession>
<dbReference type="PANTHER" id="PTHR18964:SF149">
    <property type="entry name" value="BIFUNCTIONAL UDP-N-ACETYLGLUCOSAMINE 2-EPIMERASE_N-ACETYLMANNOSAMINE KINASE"/>
    <property type="match status" value="1"/>
</dbReference>
<dbReference type="Pfam" id="PF00480">
    <property type="entry name" value="ROK"/>
    <property type="match status" value="1"/>
</dbReference>
<dbReference type="InterPro" id="IPR000600">
    <property type="entry name" value="ROK"/>
</dbReference>
<protein>
    <submittedName>
        <fullName evidence="4">ROK family protein</fullName>
    </submittedName>
</protein>
<keyword evidence="3" id="KW-0859">Xylose metabolism</keyword>
<dbReference type="Gene3D" id="3.30.420.40">
    <property type="match status" value="2"/>
</dbReference>
<dbReference type="EMBL" id="LN831776">
    <property type="protein sequence ID" value="CQR55058.1"/>
    <property type="molecule type" value="Genomic_DNA"/>
</dbReference>
<dbReference type="InterPro" id="IPR036390">
    <property type="entry name" value="WH_DNA-bd_sf"/>
</dbReference>